<dbReference type="PANTHER" id="PTHR42935">
    <property type="entry name" value="SLR0930 PROTEIN"/>
    <property type="match status" value="1"/>
</dbReference>
<dbReference type="SUPFAM" id="SSF52540">
    <property type="entry name" value="P-loop containing nucleoside triphosphate hydrolases"/>
    <property type="match status" value="1"/>
</dbReference>
<dbReference type="Proteomes" id="UP000003494">
    <property type="component" value="Unassembled WGS sequence"/>
</dbReference>
<evidence type="ECO:0000259" key="1">
    <source>
        <dbReference type="SMART" id="SM00382"/>
    </source>
</evidence>
<evidence type="ECO:0000313" key="3">
    <source>
        <dbReference type="Proteomes" id="UP000003494"/>
    </source>
</evidence>
<dbReference type="RefSeq" id="WP_006905144.1">
    <property type="nucleotide sequence ID" value="NZ_GG665866.1"/>
</dbReference>
<dbReference type="Pfam" id="PF05673">
    <property type="entry name" value="DUF815"/>
    <property type="match status" value="1"/>
</dbReference>
<organism evidence="2 3">
    <name type="scientific">Shuttleworthella satelles DSM 14600</name>
    <dbReference type="NCBI Taxonomy" id="626523"/>
    <lineage>
        <taxon>Bacteria</taxon>
        <taxon>Bacillati</taxon>
        <taxon>Bacillota</taxon>
        <taxon>Clostridia</taxon>
        <taxon>Lachnospirales</taxon>
        <taxon>Lachnospiraceae</taxon>
        <taxon>Shuttleworthella</taxon>
    </lineage>
</organism>
<gene>
    <name evidence="2" type="ORF">GCWU000342_00097</name>
</gene>
<dbReference type="InterPro" id="IPR027417">
    <property type="entry name" value="P-loop_NTPase"/>
</dbReference>
<dbReference type="InterPro" id="IPR008533">
    <property type="entry name" value="DUF815"/>
</dbReference>
<dbReference type="Gene3D" id="3.40.50.300">
    <property type="entry name" value="P-loop containing nucleotide triphosphate hydrolases"/>
    <property type="match status" value="1"/>
</dbReference>
<comment type="caution">
    <text evidence="2">The sequence shown here is derived from an EMBL/GenBank/DDBJ whole genome shotgun (WGS) entry which is preliminary data.</text>
</comment>
<keyword evidence="3" id="KW-1185">Reference proteome</keyword>
<reference evidence="2" key="1">
    <citation type="submission" date="2009-04" db="EMBL/GenBank/DDBJ databases">
        <authorList>
            <person name="Weinstock G."/>
            <person name="Sodergren E."/>
            <person name="Clifton S."/>
            <person name="Fulton L."/>
            <person name="Fulton B."/>
            <person name="Courtney L."/>
            <person name="Fronick C."/>
            <person name="Harrison M."/>
            <person name="Strong C."/>
            <person name="Farmer C."/>
            <person name="Delahaunty K."/>
            <person name="Markovic C."/>
            <person name="Hall O."/>
            <person name="Minx P."/>
            <person name="Tomlinson C."/>
            <person name="Mitreva M."/>
            <person name="Nelson J."/>
            <person name="Hou S."/>
            <person name="Wollam A."/>
            <person name="Pepin K.H."/>
            <person name="Johnson M."/>
            <person name="Bhonagiri V."/>
            <person name="Nash W.E."/>
            <person name="Warren W."/>
            <person name="Chinwalla A."/>
            <person name="Mardis E.R."/>
            <person name="Wilson R.K."/>
        </authorList>
    </citation>
    <scope>NUCLEOTIDE SEQUENCE [LARGE SCALE GENOMIC DNA]</scope>
    <source>
        <strain evidence="2">DSM 14600</strain>
    </source>
</reference>
<dbReference type="SMART" id="SM00382">
    <property type="entry name" value="AAA"/>
    <property type="match status" value="1"/>
</dbReference>
<feature type="domain" description="AAA+ ATPase" evidence="1">
    <location>
        <begin position="234"/>
        <end position="378"/>
    </location>
</feature>
<evidence type="ECO:0000313" key="2">
    <source>
        <dbReference type="EMBL" id="EEP28756.1"/>
    </source>
</evidence>
<dbReference type="AlphaFoldDB" id="C4G7W0"/>
<dbReference type="PANTHER" id="PTHR42935:SF1">
    <property type="entry name" value="SLR0930 PROTEIN"/>
    <property type="match status" value="1"/>
</dbReference>
<dbReference type="eggNOG" id="COG2607">
    <property type="taxonomic scope" value="Bacteria"/>
</dbReference>
<accession>C4G7W0</accession>
<dbReference type="HOGENOM" id="CLU_039512_1_1_9"/>
<proteinExistence type="predicted"/>
<dbReference type="EMBL" id="ACIP02000001">
    <property type="protein sequence ID" value="EEP28756.1"/>
    <property type="molecule type" value="Genomic_DNA"/>
</dbReference>
<dbReference type="InterPro" id="IPR003593">
    <property type="entry name" value="AAA+_ATPase"/>
</dbReference>
<protein>
    <recommendedName>
        <fullName evidence="1">AAA+ ATPase domain-containing protein</fullName>
    </recommendedName>
</protein>
<dbReference type="STRING" id="626523.GCWU000342_00097"/>
<name>C4G7W0_9FIRM</name>
<sequence length="438" mass="50250">MYQLTSKLIIYRSISRDSILFRIADAMRRLDQGKLSDEEASQEILEQVHRLLDLATVYGFNQNLWQNYLAYLLAMTETPFTLVAEKEGVMDGSVNTLVENDLHIFKQLFDYDFAPLERKLGISVFSILTNFQAVEKKAQIYNKNVSDKVQELSAAFDAAATDRELYQAVTSFYGRYGVGMLGLNKAFRVSEDPETELLVPITNTLDIHLEDIVGYEMQKKELVDNTQAFVAGRKANNVLLYGDAGTGKSTSVKAILNAYYSQGLRIIEIYKHQFQYLAKIINQIKNRNYRFVIYMDDLSFEESELEYKYLKAIIEGGLEPKPENVLIYATSNRKHLVRETWRDKTDHEDDDVHKNDTVQEKLSLSARFGLQIGYFKPSPKEFIHIVETLAARYPELTISREELRSRANVWELSHGGFSGRTAQQFIDYLLGSVPKSKT</sequence>